<dbReference type="AlphaFoldDB" id="A0A414Z4C1"/>
<dbReference type="RefSeq" id="WP_122294989.1">
    <property type="nucleotide sequence ID" value="NZ_CAXSLD010000016.1"/>
</dbReference>
<protein>
    <submittedName>
        <fullName evidence="2">Endonuclease</fullName>
    </submittedName>
</protein>
<evidence type="ECO:0000313" key="2">
    <source>
        <dbReference type="EMBL" id="RHH95232.1"/>
    </source>
</evidence>
<dbReference type="GO" id="GO:0004519">
    <property type="term" value="F:endonuclease activity"/>
    <property type="evidence" value="ECO:0007669"/>
    <property type="project" value="UniProtKB-KW"/>
</dbReference>
<keyword evidence="2" id="KW-0255">Endonuclease</keyword>
<dbReference type="Proteomes" id="UP000283512">
    <property type="component" value="Unassembled WGS sequence"/>
</dbReference>
<evidence type="ECO:0000313" key="3">
    <source>
        <dbReference type="Proteomes" id="UP000283512"/>
    </source>
</evidence>
<evidence type="ECO:0000259" key="1">
    <source>
        <dbReference type="Pfam" id="PF10593"/>
    </source>
</evidence>
<dbReference type="Pfam" id="PF10593">
    <property type="entry name" value="Z1"/>
    <property type="match status" value="1"/>
</dbReference>
<dbReference type="EMBL" id="QRKD01000001">
    <property type="protein sequence ID" value="RHH95232.1"/>
    <property type="molecule type" value="Genomic_DNA"/>
</dbReference>
<accession>A0A414Z4C1</accession>
<sequence>MEIQILNPQNTNDFTPIIGDRTIELLDRFATKLDMDELNTTRDETVDILSYCIDPKQSVPQSITNLVVGYVQSGKTMSFTLLSALAHDNGFRVIIYFAGTKNNLLEQTTKRLRKDLINGNENAAYYKLHENPTLDDVQRISNEFRITTKPTILITVLKKDIHIDHLTEIFQNVSIRNVLKNQGVMIIDDEADQASLNGYAFKNSKSTDWGEDEFTATYKSILALKSVLPNHSYIQYTATPQGPLLISILDLLSPKHHKVLTPGKKYTGGKTFFKDEPGLILTIQDNEVYHSKRNNLPCCPQSLKDALILHIMSVAIIVKIKKREPFLSMMVHADKEQDASEKFHGWIKNIVSVWTDMLNAGSQDLAYTDFIKEFKSMYPEAIREYQSHVEDYPTFEEIMQHVPDIIYETNLMLIISRNKKKGQTSEIDWDSSISHILVGADMLNRGFTVERLAVTYMPRHSVSKSTADTIQQRCRFFGYKRNYLYSCRVYLPEDTALEYSEYVDHEEEMRDWLKKNTDLRKVEKLLLISPSLNATRKNILSKDTVYCKLNGWRKMNAFQNIEENTKFVEDFLGTVSFKSYQPYGTDDRDHRYVKLSIEQAIDFLTNFNFQCAPDAARKQATLRYIQYLASQENNPMQYVYFIHMAYRNTMGRERAFNLEKKTVNNIHAGHDPKGYHIYPGDSEIKFEDAICIQLHKVRLKCADYKWNGKAAYTLAIYYPEDFAVSYVEPRNSVKKYE</sequence>
<name>A0A414Z4C1_9BACE</name>
<dbReference type="InterPro" id="IPR018310">
    <property type="entry name" value="Put_endonuclease_Z1-dom"/>
</dbReference>
<proteinExistence type="predicted"/>
<gene>
    <name evidence="2" type="ORF">DW190_03120</name>
</gene>
<keyword evidence="2" id="KW-0540">Nuclease</keyword>
<feature type="domain" description="Putative endonuclease Z1" evidence="1">
    <location>
        <begin position="302"/>
        <end position="517"/>
    </location>
</feature>
<reference evidence="2 3" key="1">
    <citation type="submission" date="2018-08" db="EMBL/GenBank/DDBJ databases">
        <title>A genome reference for cultivated species of the human gut microbiota.</title>
        <authorList>
            <person name="Zou Y."/>
            <person name="Xue W."/>
            <person name="Luo G."/>
        </authorList>
    </citation>
    <scope>NUCLEOTIDE SEQUENCE [LARGE SCALE GENOMIC DNA]</scope>
    <source>
        <strain evidence="2 3">AM16-49B</strain>
    </source>
</reference>
<keyword evidence="2" id="KW-0378">Hydrolase</keyword>
<comment type="caution">
    <text evidence="2">The sequence shown here is derived from an EMBL/GenBank/DDBJ whole genome shotgun (WGS) entry which is preliminary data.</text>
</comment>
<organism evidence="2 3">
    <name type="scientific">Bacteroides caccae</name>
    <dbReference type="NCBI Taxonomy" id="47678"/>
    <lineage>
        <taxon>Bacteria</taxon>
        <taxon>Pseudomonadati</taxon>
        <taxon>Bacteroidota</taxon>
        <taxon>Bacteroidia</taxon>
        <taxon>Bacteroidales</taxon>
        <taxon>Bacteroidaceae</taxon>
        <taxon>Bacteroides</taxon>
    </lineage>
</organism>